<dbReference type="SUPFAM" id="SSF53474">
    <property type="entry name" value="alpha/beta-Hydrolases"/>
    <property type="match status" value="1"/>
</dbReference>
<accession>A0A7Y3ZW41</accession>
<proteinExistence type="predicted"/>
<dbReference type="PRINTS" id="PR00111">
    <property type="entry name" value="ABHYDROLASE"/>
</dbReference>
<reference evidence="3 4" key="1">
    <citation type="submission" date="2019-09" db="EMBL/GenBank/DDBJ databases">
        <title>Draft genome sequencing and comparative genomics of hatchery-associated Vibrios.</title>
        <authorList>
            <person name="Kehlet-Delgado H."/>
            <person name="Mueller R.S."/>
        </authorList>
    </citation>
    <scope>NUCLEOTIDE SEQUENCE [LARGE SCALE GENOMIC DNA]</scope>
    <source>
        <strain evidence="3 4">99-46-Y</strain>
    </source>
</reference>
<dbReference type="RefSeq" id="WP_171359680.1">
    <property type="nucleotide sequence ID" value="NZ_VTXC01000003.1"/>
</dbReference>
<dbReference type="Proteomes" id="UP000565719">
    <property type="component" value="Unassembled WGS sequence"/>
</dbReference>
<dbReference type="EMBL" id="VTXC01000003">
    <property type="protein sequence ID" value="NOH70003.1"/>
    <property type="molecule type" value="Genomic_DNA"/>
</dbReference>
<dbReference type="InterPro" id="IPR029058">
    <property type="entry name" value="AB_hydrolase_fold"/>
</dbReference>
<gene>
    <name evidence="3" type="ORF">F0225_01435</name>
</gene>
<evidence type="ECO:0000313" key="3">
    <source>
        <dbReference type="EMBL" id="NOH70003.1"/>
    </source>
</evidence>
<dbReference type="Gene3D" id="3.40.50.1820">
    <property type="entry name" value="alpha/beta hydrolase"/>
    <property type="match status" value="1"/>
</dbReference>
<organism evidence="3 4">
    <name type="scientific">Vibrio pectenicida</name>
    <dbReference type="NCBI Taxonomy" id="62763"/>
    <lineage>
        <taxon>Bacteria</taxon>
        <taxon>Pseudomonadati</taxon>
        <taxon>Pseudomonadota</taxon>
        <taxon>Gammaproteobacteria</taxon>
        <taxon>Vibrionales</taxon>
        <taxon>Vibrionaceae</taxon>
        <taxon>Vibrio</taxon>
    </lineage>
</organism>
<evidence type="ECO:0000313" key="4">
    <source>
        <dbReference type="Proteomes" id="UP000565719"/>
    </source>
</evidence>
<dbReference type="GO" id="GO:0016020">
    <property type="term" value="C:membrane"/>
    <property type="evidence" value="ECO:0007669"/>
    <property type="project" value="TreeGrafter"/>
</dbReference>
<comment type="caution">
    <text evidence="3">The sequence shown here is derived from an EMBL/GenBank/DDBJ whole genome shotgun (WGS) entry which is preliminary data.</text>
</comment>
<dbReference type="PANTHER" id="PTHR43798:SF33">
    <property type="entry name" value="HYDROLASE, PUTATIVE (AFU_ORTHOLOGUE AFUA_2G14860)-RELATED"/>
    <property type="match status" value="1"/>
</dbReference>
<keyword evidence="1" id="KW-0732">Signal</keyword>
<keyword evidence="3" id="KW-0378">Hydrolase</keyword>
<dbReference type="InterPro" id="IPR050266">
    <property type="entry name" value="AB_hydrolase_sf"/>
</dbReference>
<sequence length="281" mass="31074">MRKQVVCATIVSFLAGLSIKSSLASELDTKTHYTDEGIAYLELGNPSSDYRLIFIHGSPGSKEGYQDYLADSWLLQHAQLVSVDRIGYGQSPNHLEAKISQQSTLLQPLLAKDKMNIVIGHSLGGPIALSLALQMPQSVSGLVFVAPAFDPELETPKWYNILADTWLVSLFLNHNWSMSNGEMMSLADELALLSAKDWQSLDNIPVTLIHGDEDTIADPDNSEFAMRHLTGNLKKLVKVEGEGHFILWKNPTKIIDEIKQMIETVQSQSQSQSQKKLQADG</sequence>
<name>A0A7Y3ZW41_9VIBR</name>
<evidence type="ECO:0000256" key="1">
    <source>
        <dbReference type="SAM" id="SignalP"/>
    </source>
</evidence>
<feature type="chain" id="PRO_5031130060" evidence="1">
    <location>
        <begin position="25"/>
        <end position="281"/>
    </location>
</feature>
<dbReference type="Pfam" id="PF00561">
    <property type="entry name" value="Abhydrolase_1"/>
    <property type="match status" value="1"/>
</dbReference>
<feature type="signal peptide" evidence="1">
    <location>
        <begin position="1"/>
        <end position="24"/>
    </location>
</feature>
<dbReference type="AlphaFoldDB" id="A0A7Y3ZW41"/>
<feature type="domain" description="AB hydrolase-1" evidence="2">
    <location>
        <begin position="51"/>
        <end position="159"/>
    </location>
</feature>
<dbReference type="PANTHER" id="PTHR43798">
    <property type="entry name" value="MONOACYLGLYCEROL LIPASE"/>
    <property type="match status" value="1"/>
</dbReference>
<protein>
    <submittedName>
        <fullName evidence="3">Alpha/beta hydrolase</fullName>
    </submittedName>
</protein>
<dbReference type="GO" id="GO:0016787">
    <property type="term" value="F:hydrolase activity"/>
    <property type="evidence" value="ECO:0007669"/>
    <property type="project" value="UniProtKB-KW"/>
</dbReference>
<evidence type="ECO:0000259" key="2">
    <source>
        <dbReference type="Pfam" id="PF00561"/>
    </source>
</evidence>
<dbReference type="InterPro" id="IPR000073">
    <property type="entry name" value="AB_hydrolase_1"/>
</dbReference>